<dbReference type="PRINTS" id="PR00131">
    <property type="entry name" value="GLHYDRLASE1"/>
</dbReference>
<dbReference type="FunFam" id="3.20.20.80:FF:000004">
    <property type="entry name" value="Beta-glucosidase 6-phospho-beta-glucosidase"/>
    <property type="match status" value="1"/>
</dbReference>
<dbReference type="PANTHER" id="PTHR10353">
    <property type="entry name" value="GLYCOSYL HYDROLASE"/>
    <property type="match status" value="1"/>
</dbReference>
<dbReference type="Pfam" id="PF00232">
    <property type="entry name" value="Glyco_hydro_1"/>
    <property type="match status" value="1"/>
</dbReference>
<evidence type="ECO:0000256" key="4">
    <source>
        <dbReference type="PROSITE-ProRule" id="PRU10055"/>
    </source>
</evidence>
<evidence type="ECO:0000313" key="8">
    <source>
        <dbReference type="Proteomes" id="UP000422644"/>
    </source>
</evidence>
<dbReference type="EMBL" id="AP019831">
    <property type="protein sequence ID" value="BBM45719.1"/>
    <property type="molecule type" value="Genomic_DNA"/>
</dbReference>
<dbReference type="InterPro" id="IPR017853">
    <property type="entry name" value="GH"/>
</dbReference>
<dbReference type="InterPro" id="IPR033132">
    <property type="entry name" value="GH_1_N_CS"/>
</dbReference>
<sequence>MNKKNIFPEDFLWGGALAANQCEGAWNIDGKGMSVADCSTYKPKTDPKDYQAQHSISVKDIEEAMNSKDTKMYPKRHGIDFYNRYKEDLDLFAEMGFKTLRVSIAWTRIFPEGTEEEPNEEGLKYYESLFTEMRKRNIEPLVTLSHYEMPLYLSNNFDGWYQRPVVDMFVKFCKAVFKRYKKLVKYWLTFNEIDSIFRHPFTTAGIVTDRYPKEKQEEIIYQALHHQFVASSLATKYCHEIVPDSKIGCMLTRLLTYPENSNPENCLLALKDNRENYFYGDVQVFGEYPKFIKKEWEKNGINVHFESGDEEILKLYTVDFVSFSYYMSFVSSINAEKLEKVNGNVSTGVKNPYLEVTEWNWQIDPKGLHYSLIDMYDRYRKPLFIVENGIGNRDTVEKDGSIIDDYRIQYFKEHITAIRDAIEDGVEVMGYTPWGCIDLVSMSTCQMSKRYGFIYVDLDDEGNGTYERSRKKSFYWYKKVIETNGNDLE</sequence>
<evidence type="ECO:0000256" key="3">
    <source>
        <dbReference type="ARBA" id="ARBA00023295"/>
    </source>
</evidence>
<dbReference type="SUPFAM" id="SSF51445">
    <property type="entry name" value="(Trans)glycosidases"/>
    <property type="match status" value="1"/>
</dbReference>
<dbReference type="RefSeq" id="WP_155282967.1">
    <property type="nucleotide sequence ID" value="NZ_AP019831.1"/>
</dbReference>
<reference evidence="7 8" key="1">
    <citation type="submission" date="2019-07" db="EMBL/GenBank/DDBJ databases">
        <title>Complete Genome Sequence of Leptotrichia trevisanii Strain JMUB3870.</title>
        <authorList>
            <person name="Watanabe S."/>
            <person name="Cui L."/>
        </authorList>
    </citation>
    <scope>NUCLEOTIDE SEQUENCE [LARGE SCALE GENOMIC DNA]</scope>
    <source>
        <strain evidence="7 8">JMUB3870</strain>
    </source>
</reference>
<keyword evidence="3 6" id="KW-0326">Glycosidase</keyword>
<evidence type="ECO:0000256" key="5">
    <source>
        <dbReference type="RuleBase" id="RU003690"/>
    </source>
</evidence>
<name>A0A510K227_9FUSO</name>
<evidence type="ECO:0000313" key="7">
    <source>
        <dbReference type="EMBL" id="BBM45719.1"/>
    </source>
</evidence>
<proteinExistence type="inferred from homology"/>
<protein>
    <submittedName>
        <fullName evidence="7">Glycoside hydrolase</fullName>
    </submittedName>
</protein>
<keyword evidence="2 6" id="KW-0378">Hydrolase</keyword>
<organism evidence="7 8">
    <name type="scientific">Leptotrichia trevisanii</name>
    <dbReference type="NCBI Taxonomy" id="109328"/>
    <lineage>
        <taxon>Bacteria</taxon>
        <taxon>Fusobacteriati</taxon>
        <taxon>Fusobacteriota</taxon>
        <taxon>Fusobacteriia</taxon>
        <taxon>Fusobacteriales</taxon>
        <taxon>Leptotrichiaceae</taxon>
        <taxon>Leptotrichia</taxon>
    </lineage>
</organism>
<dbReference type="InterPro" id="IPR018120">
    <property type="entry name" value="Glyco_hydro_1_AS"/>
</dbReference>
<dbReference type="Gene3D" id="3.20.20.80">
    <property type="entry name" value="Glycosidases"/>
    <property type="match status" value="1"/>
</dbReference>
<evidence type="ECO:0000256" key="2">
    <source>
        <dbReference type="ARBA" id="ARBA00022801"/>
    </source>
</evidence>
<dbReference type="GO" id="GO:0016052">
    <property type="term" value="P:carbohydrate catabolic process"/>
    <property type="evidence" value="ECO:0007669"/>
    <property type="project" value="TreeGrafter"/>
</dbReference>
<accession>A0A510K227</accession>
<dbReference type="PROSITE" id="PS00572">
    <property type="entry name" value="GLYCOSYL_HYDROL_F1_1"/>
    <property type="match status" value="1"/>
</dbReference>
<dbReference type="GO" id="GO:0008422">
    <property type="term" value="F:beta-glucosidase activity"/>
    <property type="evidence" value="ECO:0007669"/>
    <property type="project" value="TreeGrafter"/>
</dbReference>
<dbReference type="InterPro" id="IPR001360">
    <property type="entry name" value="Glyco_hydro_1"/>
</dbReference>
<feature type="active site" description="Nucleophile" evidence="4">
    <location>
        <position position="387"/>
    </location>
</feature>
<gene>
    <name evidence="7" type="ORF">JMUB3870_1839</name>
</gene>
<dbReference type="AlphaFoldDB" id="A0A510K227"/>
<evidence type="ECO:0000256" key="1">
    <source>
        <dbReference type="ARBA" id="ARBA00010838"/>
    </source>
</evidence>
<dbReference type="PROSITE" id="PS00653">
    <property type="entry name" value="GLYCOSYL_HYDROL_F1_2"/>
    <property type="match status" value="1"/>
</dbReference>
<dbReference type="Proteomes" id="UP000422644">
    <property type="component" value="Chromosome"/>
</dbReference>
<dbReference type="PANTHER" id="PTHR10353:SF122">
    <property type="entry name" value="6-PHOSPHO-BETA-GLUCOSIDASE ASCB-RELATED"/>
    <property type="match status" value="1"/>
</dbReference>
<dbReference type="GO" id="GO:0005829">
    <property type="term" value="C:cytosol"/>
    <property type="evidence" value="ECO:0007669"/>
    <property type="project" value="TreeGrafter"/>
</dbReference>
<comment type="similarity">
    <text evidence="1 5">Belongs to the glycosyl hydrolase 1 family.</text>
</comment>
<evidence type="ECO:0000256" key="6">
    <source>
        <dbReference type="RuleBase" id="RU004468"/>
    </source>
</evidence>
<keyword evidence="8" id="KW-1185">Reference proteome</keyword>
<dbReference type="OrthoDB" id="108629at2"/>